<accession>A0A061B5D4</accession>
<proteinExistence type="predicted"/>
<gene>
    <name evidence="3" type="ORF">RHTO0S_10e05600g</name>
</gene>
<feature type="compositionally biased region" description="Low complexity" evidence="1">
    <location>
        <begin position="337"/>
        <end position="360"/>
    </location>
</feature>
<organism evidence="3">
    <name type="scientific">Rhodotorula toruloides</name>
    <name type="common">Yeast</name>
    <name type="synonym">Rhodosporidium toruloides</name>
    <dbReference type="NCBI Taxonomy" id="5286"/>
    <lineage>
        <taxon>Eukaryota</taxon>
        <taxon>Fungi</taxon>
        <taxon>Dikarya</taxon>
        <taxon>Basidiomycota</taxon>
        <taxon>Pucciniomycotina</taxon>
        <taxon>Microbotryomycetes</taxon>
        <taxon>Sporidiobolales</taxon>
        <taxon>Sporidiobolaceae</taxon>
        <taxon>Rhodotorula</taxon>
    </lineage>
</organism>
<dbReference type="AlphaFoldDB" id="A0A061B5D4"/>
<evidence type="ECO:0000256" key="2">
    <source>
        <dbReference type="SAM" id="SignalP"/>
    </source>
</evidence>
<feature type="region of interest" description="Disordered" evidence="1">
    <location>
        <begin position="328"/>
        <end position="365"/>
    </location>
</feature>
<feature type="signal peptide" evidence="2">
    <location>
        <begin position="1"/>
        <end position="24"/>
    </location>
</feature>
<reference evidence="3" key="1">
    <citation type="journal article" date="2014" name="Genome Announc.">
        <title>Draft genome sequence of Rhodosporidium toruloides CECT1137, an oleaginous yeast of biotechnological interest.</title>
        <authorList>
            <person name="Morin N."/>
            <person name="Calcas X."/>
            <person name="Devillers H."/>
            <person name="Durrens P."/>
            <person name="Sherman D.J."/>
            <person name="Nicaud J.-M."/>
            <person name="Neuveglise C."/>
        </authorList>
    </citation>
    <scope>NUCLEOTIDE SEQUENCE</scope>
    <source>
        <strain evidence="3">CECT1137</strain>
    </source>
</reference>
<protein>
    <submittedName>
        <fullName evidence="3">RHTO0S10e05600g1_1</fullName>
    </submittedName>
</protein>
<feature type="chain" id="PRO_5030001678" evidence="2">
    <location>
        <begin position="25"/>
        <end position="390"/>
    </location>
</feature>
<dbReference type="EMBL" id="LK052945">
    <property type="protein sequence ID" value="CDR45152.1"/>
    <property type="molecule type" value="Genomic_DNA"/>
</dbReference>
<dbReference type="OrthoDB" id="8062037at2759"/>
<name>A0A061B5D4_RHOTO</name>
<keyword evidence="2" id="KW-0732">Signal</keyword>
<sequence>MTRLASLATALSLTCAFFASPAAAQSSSASSSSTPSSSSLAGSSTSSASAAAATASGAANATSVVTVEGLVPAFATGSSSSMNSTIQTGWSTDDARGTMKEGLTLLQNSTGTAENRTVYGVLLYFNETTANQNFTSTQIPWIAYISCDDAMQNYTMPANSSIPAATNGTVSAGGNSTQTVSVLQQAEQLGAKGIVLYSTREQSCMLNYTMLAGSMNATNATLTNSTMANSTMANSTMAAGGNLNGSIPIFSATSQRVAQIIISQFSNVDPNHRYFNSSALSAATANLTAVIPTNGSVNLNVPTNFVLAQIVPSYSANDSSNGVVATLSRAQPAPTDSTTSRSASGSAPSQSASGGPSSGVAKRDGGRSKVSLAATGFLVGGLLGGVGLLL</sequence>
<evidence type="ECO:0000256" key="1">
    <source>
        <dbReference type="SAM" id="MobiDB-lite"/>
    </source>
</evidence>
<evidence type="ECO:0000313" key="3">
    <source>
        <dbReference type="EMBL" id="CDR45152.1"/>
    </source>
</evidence>